<feature type="non-terminal residue" evidence="1">
    <location>
        <position position="1"/>
    </location>
</feature>
<sequence length="94" mass="11354">LISNDIVKLYDLNQINTLINDLRLLEENLHHHTSDYNRLHKQINDVRLYCTSEGQHELNEEQIRIETRWNQLNRLITDKVKILNRNEIKDNYSS</sequence>
<evidence type="ECO:0000313" key="2">
    <source>
        <dbReference type="Proteomes" id="UP000663844"/>
    </source>
</evidence>
<comment type="caution">
    <text evidence="1">The sequence shown here is derived from an EMBL/GenBank/DDBJ whole genome shotgun (WGS) entry which is preliminary data.</text>
</comment>
<evidence type="ECO:0000313" key="1">
    <source>
        <dbReference type="EMBL" id="CAF4415380.1"/>
    </source>
</evidence>
<reference evidence="1" key="1">
    <citation type="submission" date="2021-02" db="EMBL/GenBank/DDBJ databases">
        <authorList>
            <person name="Nowell W R."/>
        </authorList>
    </citation>
    <scope>NUCLEOTIDE SEQUENCE</scope>
</reference>
<proteinExistence type="predicted"/>
<dbReference type="Proteomes" id="UP000663844">
    <property type="component" value="Unassembled WGS sequence"/>
</dbReference>
<dbReference type="EMBL" id="CAJOAZ010028173">
    <property type="protein sequence ID" value="CAF4415380.1"/>
    <property type="molecule type" value="Genomic_DNA"/>
</dbReference>
<gene>
    <name evidence="1" type="ORF">OXD698_LOCUS52299</name>
</gene>
<accession>A0A820Q9M9</accession>
<dbReference type="Gene3D" id="1.20.58.60">
    <property type="match status" value="1"/>
</dbReference>
<dbReference type="SUPFAM" id="SSF46966">
    <property type="entry name" value="Spectrin repeat"/>
    <property type="match status" value="1"/>
</dbReference>
<organism evidence="1 2">
    <name type="scientific">Adineta steineri</name>
    <dbReference type="NCBI Taxonomy" id="433720"/>
    <lineage>
        <taxon>Eukaryota</taxon>
        <taxon>Metazoa</taxon>
        <taxon>Spiralia</taxon>
        <taxon>Gnathifera</taxon>
        <taxon>Rotifera</taxon>
        <taxon>Eurotatoria</taxon>
        <taxon>Bdelloidea</taxon>
        <taxon>Adinetida</taxon>
        <taxon>Adinetidae</taxon>
        <taxon>Adineta</taxon>
    </lineage>
</organism>
<dbReference type="AlphaFoldDB" id="A0A820Q9M9"/>
<name>A0A820Q9M9_9BILA</name>
<protein>
    <submittedName>
        <fullName evidence="1">Uncharacterized protein</fullName>
    </submittedName>
</protein>